<keyword evidence="4" id="KW-1185">Reference proteome</keyword>
<dbReference type="CDD" id="cd09272">
    <property type="entry name" value="RNase_HI_RT_Ty1"/>
    <property type="match status" value="1"/>
</dbReference>
<evidence type="ECO:0000313" key="3">
    <source>
        <dbReference type="EMBL" id="WMV40740.1"/>
    </source>
</evidence>
<feature type="transmembrane region" description="Helical" evidence="1">
    <location>
        <begin position="161"/>
        <end position="179"/>
    </location>
</feature>
<evidence type="ECO:0000256" key="1">
    <source>
        <dbReference type="SAM" id="Phobius"/>
    </source>
</evidence>
<reference evidence="3" key="1">
    <citation type="submission" date="2023-08" db="EMBL/GenBank/DDBJ databases">
        <title>A de novo genome assembly of Solanum verrucosum Schlechtendal, a Mexican diploid species geographically isolated from the other diploid A-genome species in potato relatives.</title>
        <authorList>
            <person name="Hosaka K."/>
        </authorList>
    </citation>
    <scope>NUCLEOTIDE SEQUENCE</scope>
    <source>
        <tissue evidence="3">Young leaves</tissue>
    </source>
</reference>
<sequence length="443" mass="50004">MIDEITALHRKGTWTLVPPPSGKNIVGSKWIFRVKTNEDGSLNKYKARLVAQGFTQKPGLDYIETFSLVAKHTTIRVILSIALSNNWCLRQLDVNNAFLQGTLTEEVYMSEPKGFVDSIRPTHVCRLRIAIYGLKQAPRAWYDEFSGYLLSLGFKASTTDLCLFIFSVTSIIIYLIVYVDDPIVIGNSDYVISLFITKLGTQFLIKDLGNLTYFLGVQVIRTSNGLLLSERKYIEDIVDRAFIAGAKSSLTPLATTNSLMLDDSAHLHDPKEYQRVIRYLIGTINHELFLDKNSPLDLHVFSDADWAGNKDDRTSTSAHVIFLGKNPISWSAKKQHYVARSSIEAGYRSVATTAAELCWLRNLFRELSLSFLRPPAIYCDNLGSTYLAANPVFHSKMKHLEVDYHFVQSLVRQGFLRVVHVSSKDQLADALTKPLARPDFQRL</sequence>
<evidence type="ECO:0000313" key="4">
    <source>
        <dbReference type="Proteomes" id="UP001234989"/>
    </source>
</evidence>
<dbReference type="Pfam" id="PF07727">
    <property type="entry name" value="RVT_2"/>
    <property type="match status" value="1"/>
</dbReference>
<evidence type="ECO:0000259" key="2">
    <source>
        <dbReference type="Pfam" id="PF07727"/>
    </source>
</evidence>
<dbReference type="EMBL" id="CP133619">
    <property type="protein sequence ID" value="WMV40740.1"/>
    <property type="molecule type" value="Genomic_DNA"/>
</dbReference>
<dbReference type="AlphaFoldDB" id="A0AAF0U7M7"/>
<dbReference type="PANTHER" id="PTHR11439">
    <property type="entry name" value="GAG-POL-RELATED RETROTRANSPOSON"/>
    <property type="match status" value="1"/>
</dbReference>
<dbReference type="PANTHER" id="PTHR11439:SF483">
    <property type="entry name" value="PEPTIDE SYNTHASE GLIP-LIKE, PUTATIVE (AFU_ORTHOLOGUE AFUA_3G12920)-RELATED"/>
    <property type="match status" value="1"/>
</dbReference>
<dbReference type="InterPro" id="IPR043502">
    <property type="entry name" value="DNA/RNA_pol_sf"/>
</dbReference>
<feature type="domain" description="Reverse transcriptase Ty1/copia-type" evidence="2">
    <location>
        <begin position="13"/>
        <end position="253"/>
    </location>
</feature>
<gene>
    <name evidence="3" type="ORF">MTR67_034125</name>
</gene>
<keyword evidence="1" id="KW-1133">Transmembrane helix</keyword>
<accession>A0AAF0U7M7</accession>
<organism evidence="3 4">
    <name type="scientific">Solanum verrucosum</name>
    <dbReference type="NCBI Taxonomy" id="315347"/>
    <lineage>
        <taxon>Eukaryota</taxon>
        <taxon>Viridiplantae</taxon>
        <taxon>Streptophyta</taxon>
        <taxon>Embryophyta</taxon>
        <taxon>Tracheophyta</taxon>
        <taxon>Spermatophyta</taxon>
        <taxon>Magnoliopsida</taxon>
        <taxon>eudicotyledons</taxon>
        <taxon>Gunneridae</taxon>
        <taxon>Pentapetalae</taxon>
        <taxon>asterids</taxon>
        <taxon>lamiids</taxon>
        <taxon>Solanales</taxon>
        <taxon>Solanaceae</taxon>
        <taxon>Solanoideae</taxon>
        <taxon>Solaneae</taxon>
        <taxon>Solanum</taxon>
    </lineage>
</organism>
<keyword evidence="1" id="KW-0472">Membrane</keyword>
<dbReference type="InterPro" id="IPR013103">
    <property type="entry name" value="RVT_2"/>
</dbReference>
<dbReference type="Proteomes" id="UP001234989">
    <property type="component" value="Chromosome 8"/>
</dbReference>
<keyword evidence="1" id="KW-0812">Transmembrane</keyword>
<protein>
    <recommendedName>
        <fullName evidence="2">Reverse transcriptase Ty1/copia-type domain-containing protein</fullName>
    </recommendedName>
</protein>
<proteinExistence type="predicted"/>
<name>A0AAF0U7M7_SOLVR</name>
<dbReference type="SUPFAM" id="SSF56672">
    <property type="entry name" value="DNA/RNA polymerases"/>
    <property type="match status" value="1"/>
</dbReference>